<dbReference type="Proteomes" id="UP000009296">
    <property type="component" value="Chromosome"/>
</dbReference>
<evidence type="ECO:0000313" key="8">
    <source>
        <dbReference type="EMBL" id="AEH06247.1"/>
    </source>
</evidence>
<gene>
    <name evidence="8" type="ordered locus">Metok_0255</name>
</gene>
<evidence type="ECO:0000256" key="4">
    <source>
        <dbReference type="ARBA" id="ARBA00022679"/>
    </source>
</evidence>
<dbReference type="PANTHER" id="PTHR30481">
    <property type="entry name" value="DNA ADENINE METHYLASE"/>
    <property type="match status" value="1"/>
</dbReference>
<protein>
    <recommendedName>
        <fullName evidence="2">site-specific DNA-methyltransferase (adenine-specific)</fullName>
        <ecNumber evidence="2">2.1.1.72</ecNumber>
    </recommendedName>
</protein>
<dbReference type="GeneID" id="10772372"/>
<dbReference type="Gene3D" id="3.40.50.150">
    <property type="entry name" value="Vaccinia Virus protein VP39"/>
    <property type="match status" value="1"/>
</dbReference>
<keyword evidence="7" id="KW-0175">Coiled coil</keyword>
<dbReference type="NCBIfam" id="TIGR00571">
    <property type="entry name" value="dam"/>
    <property type="match status" value="1"/>
</dbReference>
<dbReference type="InterPro" id="IPR012263">
    <property type="entry name" value="M_m6A_EcoRV"/>
</dbReference>
<evidence type="ECO:0000313" key="9">
    <source>
        <dbReference type="Proteomes" id="UP000009296"/>
    </source>
</evidence>
<dbReference type="REBASE" id="36504">
    <property type="entry name" value="M.MokIH1ORF255P"/>
</dbReference>
<comment type="similarity">
    <text evidence="1">Belongs to the N(4)/N(6)-methyltransferase family.</text>
</comment>
<dbReference type="Pfam" id="PF02086">
    <property type="entry name" value="MethyltransfD12"/>
    <property type="match status" value="1"/>
</dbReference>
<dbReference type="InterPro" id="IPR012327">
    <property type="entry name" value="MeTrfase_D12"/>
</dbReference>
<evidence type="ECO:0000256" key="7">
    <source>
        <dbReference type="SAM" id="Coils"/>
    </source>
</evidence>
<proteinExistence type="inferred from homology"/>
<evidence type="ECO:0000256" key="2">
    <source>
        <dbReference type="ARBA" id="ARBA00011900"/>
    </source>
</evidence>
<dbReference type="KEGG" id="mok:Metok_0255"/>
<keyword evidence="4" id="KW-0808">Transferase</keyword>
<dbReference type="AlphaFoldDB" id="F8ANP9"/>
<dbReference type="InterPro" id="IPR023095">
    <property type="entry name" value="Ade_MeTrfase_dom_2"/>
</dbReference>
<keyword evidence="3 8" id="KW-0489">Methyltransferase</keyword>
<dbReference type="RefSeq" id="WP_013866433.1">
    <property type="nucleotide sequence ID" value="NC_015636.1"/>
</dbReference>
<dbReference type="GO" id="GO:0032259">
    <property type="term" value="P:methylation"/>
    <property type="evidence" value="ECO:0007669"/>
    <property type="project" value="UniProtKB-KW"/>
</dbReference>
<evidence type="ECO:0000256" key="6">
    <source>
        <dbReference type="ARBA" id="ARBA00047942"/>
    </source>
</evidence>
<dbReference type="PRINTS" id="PR00505">
    <property type="entry name" value="D12N6MTFRASE"/>
</dbReference>
<accession>F8ANP9</accession>
<dbReference type="InterPro" id="IPR002052">
    <property type="entry name" value="DNA_methylase_N6_adenine_CS"/>
</dbReference>
<dbReference type="SUPFAM" id="SSF53335">
    <property type="entry name" value="S-adenosyl-L-methionine-dependent methyltransferases"/>
    <property type="match status" value="1"/>
</dbReference>
<dbReference type="GO" id="GO:0043565">
    <property type="term" value="F:sequence-specific DNA binding"/>
    <property type="evidence" value="ECO:0007669"/>
    <property type="project" value="TreeGrafter"/>
</dbReference>
<dbReference type="OrthoDB" id="372040at2157"/>
<dbReference type="STRING" id="647113.Metok_0255"/>
<dbReference type="PROSITE" id="PS00092">
    <property type="entry name" value="N6_MTASE"/>
    <property type="match status" value="1"/>
</dbReference>
<evidence type="ECO:0000256" key="5">
    <source>
        <dbReference type="ARBA" id="ARBA00022691"/>
    </source>
</evidence>
<dbReference type="GO" id="GO:0006298">
    <property type="term" value="P:mismatch repair"/>
    <property type="evidence" value="ECO:0007669"/>
    <property type="project" value="TreeGrafter"/>
</dbReference>
<dbReference type="eggNOG" id="arCOG03416">
    <property type="taxonomic scope" value="Archaea"/>
</dbReference>
<dbReference type="PIRSF" id="PIRSF000398">
    <property type="entry name" value="M_m6A_EcoRV"/>
    <property type="match status" value="1"/>
</dbReference>
<reference evidence="8" key="1">
    <citation type="submission" date="2011-05" db="EMBL/GenBank/DDBJ databases">
        <title>Complete sequence of chromosome of Methanothermococcus okinawensis IH1.</title>
        <authorList>
            <consortium name="US DOE Joint Genome Institute"/>
            <person name="Lucas S."/>
            <person name="Han J."/>
            <person name="Lapidus A."/>
            <person name="Cheng J.-F."/>
            <person name="Goodwin L."/>
            <person name="Pitluck S."/>
            <person name="Peters L."/>
            <person name="Mikhailova N."/>
            <person name="Held B."/>
            <person name="Han C."/>
            <person name="Tapia R."/>
            <person name="Land M."/>
            <person name="Hauser L."/>
            <person name="Kyrpides N."/>
            <person name="Ivanova N."/>
            <person name="Pagani I."/>
            <person name="Sieprawska-Lupa M."/>
            <person name="Takai K."/>
            <person name="Miyazaki J."/>
            <person name="Whitman W."/>
            <person name="Woyke T."/>
        </authorList>
    </citation>
    <scope>NUCLEOTIDE SEQUENCE</scope>
    <source>
        <strain evidence="8">IH1</strain>
    </source>
</reference>
<dbReference type="HOGENOM" id="CLU_063430_0_0_2"/>
<comment type="catalytic activity">
    <reaction evidence="6">
        <text>a 2'-deoxyadenosine in DNA + S-adenosyl-L-methionine = an N(6)-methyl-2'-deoxyadenosine in DNA + S-adenosyl-L-homocysteine + H(+)</text>
        <dbReference type="Rhea" id="RHEA:15197"/>
        <dbReference type="Rhea" id="RHEA-COMP:12418"/>
        <dbReference type="Rhea" id="RHEA-COMP:12419"/>
        <dbReference type="ChEBI" id="CHEBI:15378"/>
        <dbReference type="ChEBI" id="CHEBI:57856"/>
        <dbReference type="ChEBI" id="CHEBI:59789"/>
        <dbReference type="ChEBI" id="CHEBI:90615"/>
        <dbReference type="ChEBI" id="CHEBI:90616"/>
        <dbReference type="EC" id="2.1.1.72"/>
    </reaction>
</comment>
<dbReference type="EC" id="2.1.1.72" evidence="2"/>
<dbReference type="EMBL" id="CP002792">
    <property type="protein sequence ID" value="AEH06247.1"/>
    <property type="molecule type" value="Genomic_DNA"/>
</dbReference>
<sequence length="287" mass="33873">MIKPFLKWAGGKTQIINSIDENLPKDLKDGKIKRYIEPFVGGGAVLFYILQKYELRDVVINDINSDLILTYKVVKNDVNNLINELSEIKDRFLSLSDENRKNFYYNIREEFNKSKEEMDDIKRASYFIVLNKTCYNGLYRVNKKGGFNVPYGMYKNPKIFDADNLKQISKLLKNVKILCGDFEIIEEYVDKDSFVYFDPPYKPINKTSSFTAYTKYNFSDSDQIRLSELYKKLDRRGAKLMLSNSYDIEFFRQLYSNYFIKKITAKRMINCKGDKRGNIYELLITNY</sequence>
<dbReference type="GO" id="GO:0009307">
    <property type="term" value="P:DNA restriction-modification system"/>
    <property type="evidence" value="ECO:0007669"/>
    <property type="project" value="InterPro"/>
</dbReference>
<dbReference type="Gene3D" id="1.10.1020.10">
    <property type="entry name" value="Adenine-specific Methyltransferase, Domain 2"/>
    <property type="match status" value="1"/>
</dbReference>
<evidence type="ECO:0000256" key="1">
    <source>
        <dbReference type="ARBA" id="ARBA00006594"/>
    </source>
</evidence>
<dbReference type="InterPro" id="IPR029063">
    <property type="entry name" value="SAM-dependent_MTases_sf"/>
</dbReference>
<name>F8ANP9_METOI</name>
<evidence type="ECO:0000256" key="3">
    <source>
        <dbReference type="ARBA" id="ARBA00022603"/>
    </source>
</evidence>
<dbReference type="GO" id="GO:0009007">
    <property type="term" value="F:site-specific DNA-methyltransferase (adenine-specific) activity"/>
    <property type="evidence" value="ECO:0007669"/>
    <property type="project" value="UniProtKB-EC"/>
</dbReference>
<keyword evidence="9" id="KW-1185">Reference proteome</keyword>
<dbReference type="PANTHER" id="PTHR30481:SF3">
    <property type="entry name" value="DNA ADENINE METHYLASE"/>
    <property type="match status" value="1"/>
</dbReference>
<feature type="coiled-coil region" evidence="7">
    <location>
        <begin position="71"/>
        <end position="98"/>
    </location>
</feature>
<keyword evidence="5" id="KW-0949">S-adenosyl-L-methionine</keyword>
<organism evidence="8 9">
    <name type="scientific">Methanothermococcus okinawensis (strain DSM 14208 / JCM 11175 / IH1)</name>
    <dbReference type="NCBI Taxonomy" id="647113"/>
    <lineage>
        <taxon>Archaea</taxon>
        <taxon>Methanobacteriati</taxon>
        <taxon>Methanobacteriota</taxon>
        <taxon>Methanomada group</taxon>
        <taxon>Methanococci</taxon>
        <taxon>Methanococcales</taxon>
        <taxon>Methanococcaceae</taxon>
        <taxon>Methanothermococcus</taxon>
    </lineage>
</organism>
<dbReference type="GO" id="GO:1904047">
    <property type="term" value="F:S-adenosyl-L-methionine binding"/>
    <property type="evidence" value="ECO:0007669"/>
    <property type="project" value="TreeGrafter"/>
</dbReference>